<dbReference type="AlphaFoldDB" id="A0A939CH84"/>
<dbReference type="EMBL" id="JAFHBD010000069">
    <property type="protein sequence ID" value="MBN2954844.1"/>
    <property type="molecule type" value="Genomic_DNA"/>
</dbReference>
<dbReference type="SUPFAM" id="SSF56112">
    <property type="entry name" value="Protein kinase-like (PK-like)"/>
    <property type="match status" value="1"/>
</dbReference>
<name>A0A939CH84_9FIRM</name>
<evidence type="ECO:0000313" key="3">
    <source>
        <dbReference type="Proteomes" id="UP000737612"/>
    </source>
</evidence>
<protein>
    <submittedName>
        <fullName evidence="2">Aminoglycoside phosphotransferase family protein</fullName>
    </submittedName>
</protein>
<dbReference type="InterPro" id="IPR002575">
    <property type="entry name" value="Aminoglycoside_PTrfase"/>
</dbReference>
<evidence type="ECO:0000259" key="1">
    <source>
        <dbReference type="Pfam" id="PF01636"/>
    </source>
</evidence>
<comment type="caution">
    <text evidence="2">The sequence shown here is derived from an EMBL/GenBank/DDBJ whole genome shotgun (WGS) entry which is preliminary data.</text>
</comment>
<feature type="domain" description="Aminoglycoside phosphotransferase" evidence="1">
    <location>
        <begin position="53"/>
        <end position="235"/>
    </location>
</feature>
<dbReference type="Pfam" id="PF01636">
    <property type="entry name" value="APH"/>
    <property type="match status" value="1"/>
</dbReference>
<gene>
    <name evidence="2" type="ORF">JTJ23_14930</name>
</gene>
<dbReference type="Proteomes" id="UP000737612">
    <property type="component" value="Unassembled WGS sequence"/>
</dbReference>
<dbReference type="InterPro" id="IPR011009">
    <property type="entry name" value="Kinase-like_dom_sf"/>
</dbReference>
<accession>A0A939CH84</accession>
<sequence length="306" mass="35682">MTKEMELGNFQKSVDSDEIKTMAFEIIGEPVKAVSRICEQWGEAEDEVREYDVYVIETDAGKYTLKKTGSKEAQIYAQYLSKGEFHVPQYVGMRQAEDADWICMKYVEGNDMRDMTDETTEKAAETLSKIQSYFWTPSMDKAPENEVEQRFVEYWKRVLRRASSVADDPILRKAYQMFLDRQLTCPCTVSNGDFLQWNVIYDGENVVMIDWGFGGMMPYSLDIARFLAHATETRSTFPFYMNDAQKELFLDRMYEALKTKISREQFNLDVKLATLNEYIEFVEAEEDEDGWYLEHAQALAEELLNL</sequence>
<evidence type="ECO:0000313" key="2">
    <source>
        <dbReference type="EMBL" id="MBN2954844.1"/>
    </source>
</evidence>
<organism evidence="2 3">
    <name type="scientific">Fusicatenibacter saccharivorans</name>
    <dbReference type="NCBI Taxonomy" id="1150298"/>
    <lineage>
        <taxon>Bacteria</taxon>
        <taxon>Bacillati</taxon>
        <taxon>Bacillota</taxon>
        <taxon>Clostridia</taxon>
        <taxon>Lachnospirales</taxon>
        <taxon>Lachnospiraceae</taxon>
        <taxon>Fusicatenibacter</taxon>
    </lineage>
</organism>
<reference evidence="2" key="1">
    <citation type="submission" date="2021-02" db="EMBL/GenBank/DDBJ databases">
        <title>Metagenome-assembled genomes from human diarrheal sample B26.</title>
        <authorList>
            <person name="Ateba T.P."/>
            <person name="Alayande K.A."/>
            <person name="Mwanza M."/>
        </authorList>
    </citation>
    <scope>NUCLEOTIDE SEQUENCE</scope>
    <source>
        <strain evidence="2">06WH</strain>
    </source>
</reference>
<proteinExistence type="predicted"/>
<dbReference type="Gene3D" id="3.90.1200.10">
    <property type="match status" value="1"/>
</dbReference>